<dbReference type="Gene3D" id="3.30.450.90">
    <property type="match status" value="1"/>
</dbReference>
<dbReference type="InterPro" id="IPR006321">
    <property type="entry name" value="PilT/PilU"/>
</dbReference>
<feature type="domain" description="Bacterial type II secretion system protein E" evidence="2">
    <location>
        <begin position="116"/>
        <end position="273"/>
    </location>
</feature>
<dbReference type="AlphaFoldDB" id="A0AAF0BW70"/>
<organism evidence="3 4">
    <name type="scientific">Iamia majanohamensis</name>
    <dbReference type="NCBI Taxonomy" id="467976"/>
    <lineage>
        <taxon>Bacteria</taxon>
        <taxon>Bacillati</taxon>
        <taxon>Actinomycetota</taxon>
        <taxon>Acidimicrobiia</taxon>
        <taxon>Acidimicrobiales</taxon>
        <taxon>Iamiaceae</taxon>
        <taxon>Iamia</taxon>
    </lineage>
</organism>
<dbReference type="RefSeq" id="WP_272736611.1">
    <property type="nucleotide sequence ID" value="NZ_CP116942.1"/>
</dbReference>
<dbReference type="GO" id="GO:0005524">
    <property type="term" value="F:ATP binding"/>
    <property type="evidence" value="ECO:0007669"/>
    <property type="project" value="InterPro"/>
</dbReference>
<dbReference type="InterPro" id="IPR050921">
    <property type="entry name" value="T4SS_GSP_E_ATPase"/>
</dbReference>
<dbReference type="Proteomes" id="UP001216390">
    <property type="component" value="Chromosome"/>
</dbReference>
<dbReference type="InterPro" id="IPR001482">
    <property type="entry name" value="T2SS/T4SS_dom"/>
</dbReference>
<dbReference type="EMBL" id="CP116942">
    <property type="protein sequence ID" value="WCO67089.1"/>
    <property type="molecule type" value="Genomic_DNA"/>
</dbReference>
<accession>A0AAF0BW70</accession>
<dbReference type="PANTHER" id="PTHR30486">
    <property type="entry name" value="TWITCHING MOTILITY PROTEIN PILT"/>
    <property type="match status" value="1"/>
</dbReference>
<dbReference type="Gene3D" id="3.40.50.300">
    <property type="entry name" value="P-loop containing nucleotide triphosphate hydrolases"/>
    <property type="match status" value="1"/>
</dbReference>
<dbReference type="SUPFAM" id="SSF52540">
    <property type="entry name" value="P-loop containing nucleoside triphosphate hydrolases"/>
    <property type="match status" value="1"/>
</dbReference>
<name>A0AAF0BW70_9ACTN</name>
<evidence type="ECO:0000313" key="3">
    <source>
        <dbReference type="EMBL" id="WCO67089.1"/>
    </source>
</evidence>
<dbReference type="GO" id="GO:0016887">
    <property type="term" value="F:ATP hydrolysis activity"/>
    <property type="evidence" value="ECO:0007669"/>
    <property type="project" value="InterPro"/>
</dbReference>
<sequence length="360" mass="38690">MTDLAQLLHHLAERRGSDLIVKVGSAPHLRVDGHLQPTDMDPMGPAQIEAILTELLPVQKAEELLERGEVDVAHGVAGVGRFRINVFRQRGSLSLAIRRVVPGAPAIADLNLPAVVEKLASEEAGLIVVAGPAASGKTTTVAALLDHVNATRARHIVTLEDPIEVLLSDKQSLVSQREIGSDFRSVPDALRRVGRQNADVIFVSDITEAATAEGVVSEALSGRLVIVSMPALTAAETVTRLVDFYPPHLQRQARYSIAQVLRGVVTQRLLDRVDGRGRVPAVEVLIGTQKVREAISAGGDEVTIETLMREGEYSGMQTFDQALLGLYQDMVISVRDAVSAATRPEDLRIAMQHAGMAAAY</sequence>
<dbReference type="PANTHER" id="PTHR30486:SF12">
    <property type="entry name" value="TYPE IV PILUS ATPASE PILU"/>
    <property type="match status" value="1"/>
</dbReference>
<dbReference type="InterPro" id="IPR027417">
    <property type="entry name" value="P-loop_NTPase"/>
</dbReference>
<comment type="similarity">
    <text evidence="1">Belongs to the GSP E family.</text>
</comment>
<evidence type="ECO:0000313" key="4">
    <source>
        <dbReference type="Proteomes" id="UP001216390"/>
    </source>
</evidence>
<reference evidence="3" key="1">
    <citation type="submission" date="2023-01" db="EMBL/GenBank/DDBJ databases">
        <title>The diversity of Class Acidimicrobiia in South China Sea sediment environments and the proposal of Iamia marina sp. nov., a novel species of the genus Iamia.</title>
        <authorList>
            <person name="He Y."/>
            <person name="Tian X."/>
        </authorList>
    </citation>
    <scope>NUCLEOTIDE SEQUENCE</scope>
    <source>
        <strain evidence="3">DSM 19957</strain>
    </source>
</reference>
<gene>
    <name evidence="3" type="ORF">PO878_21610</name>
</gene>
<dbReference type="NCBIfam" id="TIGR01420">
    <property type="entry name" value="pilT_fam"/>
    <property type="match status" value="1"/>
</dbReference>
<keyword evidence="4" id="KW-1185">Reference proteome</keyword>
<evidence type="ECO:0000256" key="1">
    <source>
        <dbReference type="ARBA" id="ARBA00006611"/>
    </source>
</evidence>
<evidence type="ECO:0000259" key="2">
    <source>
        <dbReference type="Pfam" id="PF00437"/>
    </source>
</evidence>
<protein>
    <submittedName>
        <fullName evidence="3">PilT/PilU family type 4a pilus ATPase</fullName>
    </submittedName>
</protein>
<proteinExistence type="inferred from homology"/>
<dbReference type="Pfam" id="PF00437">
    <property type="entry name" value="T2SSE"/>
    <property type="match status" value="1"/>
</dbReference>
<dbReference type="KEGG" id="ima:PO878_21610"/>